<evidence type="ECO:0000313" key="1">
    <source>
        <dbReference type="EMBL" id="CAA2104023.1"/>
    </source>
</evidence>
<dbReference type="EMBL" id="LR743507">
    <property type="protein sequence ID" value="CAA2104023.1"/>
    <property type="molecule type" value="Genomic_DNA"/>
</dbReference>
<accession>A0A679JDQ6</accession>
<organism evidence="1">
    <name type="scientific">Variovorax paradoxus</name>
    <dbReference type="NCBI Taxonomy" id="34073"/>
    <lineage>
        <taxon>Bacteria</taxon>
        <taxon>Pseudomonadati</taxon>
        <taxon>Pseudomonadota</taxon>
        <taxon>Betaproteobacteria</taxon>
        <taxon>Burkholderiales</taxon>
        <taxon>Comamonadaceae</taxon>
        <taxon>Variovorax</taxon>
    </lineage>
</organism>
<proteinExistence type="predicted"/>
<name>A0A679JDQ6_VARPD</name>
<protein>
    <submittedName>
        <fullName evidence="1">Uncharacterized protein</fullName>
    </submittedName>
</protein>
<sequence length="77" mass="8677">MTTANPPAPVPAQTLFFSNLQQMQTRTRTGRISSWPFKVAREQDHGNLIGNDESNDVRVQAARVIRTTTEHWWPAGS</sequence>
<gene>
    <name evidence="1" type="ORF">VVAX_02556</name>
</gene>
<reference evidence="1" key="1">
    <citation type="submission" date="2019-12" db="EMBL/GenBank/DDBJ databases">
        <authorList>
            <person name="Cremers G."/>
        </authorList>
    </citation>
    <scope>NUCLEOTIDE SEQUENCE</scope>
    <source>
        <strain evidence="1">Vvax</strain>
    </source>
</reference>
<dbReference type="RefSeq" id="WP_339090193.1">
    <property type="nucleotide sequence ID" value="NZ_LR743507.1"/>
</dbReference>
<dbReference type="AlphaFoldDB" id="A0A679JDQ6"/>